<dbReference type="Proteomes" id="UP001161388">
    <property type="component" value="Unassembled WGS sequence"/>
</dbReference>
<protein>
    <recommendedName>
        <fullName evidence="3">DUF177 domain-containing protein</fullName>
    </recommendedName>
</protein>
<comment type="caution">
    <text evidence="1">The sequence shown here is derived from an EMBL/GenBank/DDBJ whole genome shotgun (WGS) entry which is preliminary data.</text>
</comment>
<evidence type="ECO:0000313" key="1">
    <source>
        <dbReference type="EMBL" id="GLQ26838.1"/>
    </source>
</evidence>
<accession>A0ABQ5VIB1</accession>
<gene>
    <name evidence="1" type="ORF">GCM10007927_16410</name>
</gene>
<sequence length="183" mass="20115">MAQLPPSDTALRVAELSQTAENTFALRPDAEALKEIAAELGFETLRKLSFSGRIIPLAGKDWTLEGRLGATVVQPCVVTLEPVMTRIDTDVTRHFLNTFSYPDEPEVEMPEDDTSEPLGSWIDPGIVMREALALAAPDYPRKDDAELGQLVYTKPGETPMTDQDARPFAGLADFKSKLEKDGH</sequence>
<evidence type="ECO:0000313" key="2">
    <source>
        <dbReference type="Proteomes" id="UP001161388"/>
    </source>
</evidence>
<dbReference type="EMBL" id="BSNL01000001">
    <property type="protein sequence ID" value="GLQ26838.1"/>
    <property type="molecule type" value="Genomic_DNA"/>
</dbReference>
<dbReference type="Pfam" id="PF02620">
    <property type="entry name" value="YceD"/>
    <property type="match status" value="1"/>
</dbReference>
<name>A0ABQ5VIB1_9RHOB</name>
<dbReference type="RefSeq" id="WP_284372371.1">
    <property type="nucleotide sequence ID" value="NZ_BSNL01000001.1"/>
</dbReference>
<dbReference type="InterPro" id="IPR003772">
    <property type="entry name" value="YceD"/>
</dbReference>
<reference evidence="1" key="1">
    <citation type="journal article" date="2014" name="Int. J. Syst. Evol. Microbiol.">
        <title>Complete genome of a new Firmicutes species belonging to the dominant human colonic microbiota ('Ruminococcus bicirculans') reveals two chromosomes and a selective capacity to utilize plant glucans.</title>
        <authorList>
            <consortium name="NISC Comparative Sequencing Program"/>
            <person name="Wegmann U."/>
            <person name="Louis P."/>
            <person name="Goesmann A."/>
            <person name="Henrissat B."/>
            <person name="Duncan S.H."/>
            <person name="Flint H.J."/>
        </authorList>
    </citation>
    <scope>NUCLEOTIDE SEQUENCE</scope>
    <source>
        <strain evidence="1">NBRC 109915</strain>
    </source>
</reference>
<proteinExistence type="predicted"/>
<keyword evidence="2" id="KW-1185">Reference proteome</keyword>
<reference evidence="1" key="2">
    <citation type="submission" date="2023-01" db="EMBL/GenBank/DDBJ databases">
        <title>Draft genome sequence of Sulfitobacter pacificus strain NBRC 109915.</title>
        <authorList>
            <person name="Sun Q."/>
            <person name="Mori K."/>
        </authorList>
    </citation>
    <scope>NUCLEOTIDE SEQUENCE</scope>
    <source>
        <strain evidence="1">NBRC 109915</strain>
    </source>
</reference>
<organism evidence="1 2">
    <name type="scientific">Sulfitobacter pacificus</name>
    <dbReference type="NCBI Taxonomy" id="1499314"/>
    <lineage>
        <taxon>Bacteria</taxon>
        <taxon>Pseudomonadati</taxon>
        <taxon>Pseudomonadota</taxon>
        <taxon>Alphaproteobacteria</taxon>
        <taxon>Rhodobacterales</taxon>
        <taxon>Roseobacteraceae</taxon>
        <taxon>Sulfitobacter</taxon>
    </lineage>
</organism>
<evidence type="ECO:0008006" key="3">
    <source>
        <dbReference type="Google" id="ProtNLM"/>
    </source>
</evidence>